<dbReference type="Gene3D" id="3.40.50.300">
    <property type="entry name" value="P-loop containing nucleotide triphosphate hydrolases"/>
    <property type="match status" value="1"/>
</dbReference>
<sequence length="350" mass="39362">MGHPDRTDCSHTTNHATAGSSLEPSTTGGGRHFSGEHDTIGPHHQTDQLPPTYAGYDKAQHHVPIPYPSADDSTPNVIIFGESGVGKSSLINMITGTDSAATSNEAVGCTFQSTPYDVELKGCKYRLWDTIGLNEGERGTASPERSIQNLHGLVQNLQNGGVSLLVYCIRGSRIRDIIKINYDLFWKIICNKQVPIALVVTGLENEEDMENWWTNNSTDLDARGMRFGDHACVTTTKGKQMKNGEYMFEAEFDFSIQLVRELIVKCCPKTPWKPDRSQWLIDIVQTMNQMFLQNEAQRRPNDVDRSRPPGYGERHRSPTRRDEARNGYHLPDLLMQFFQYIVMSLAASRR</sequence>
<proteinExistence type="predicted"/>
<evidence type="ECO:0000313" key="3">
    <source>
        <dbReference type="EMBL" id="KIL54197.1"/>
    </source>
</evidence>
<evidence type="ECO:0000313" key="5">
    <source>
        <dbReference type="Proteomes" id="UP000054549"/>
    </source>
</evidence>
<dbReference type="EMBL" id="KN818887">
    <property type="protein sequence ID" value="KIL54197.1"/>
    <property type="molecule type" value="Genomic_DNA"/>
</dbReference>
<feature type="compositionally biased region" description="Basic and acidic residues" evidence="1">
    <location>
        <begin position="33"/>
        <end position="46"/>
    </location>
</feature>
<keyword evidence="5" id="KW-1185">Reference proteome</keyword>
<dbReference type="InterPro" id="IPR027417">
    <property type="entry name" value="P-loop_NTPase"/>
</dbReference>
<dbReference type="CDD" id="cd00882">
    <property type="entry name" value="Ras_like_GTPase"/>
    <property type="match status" value="1"/>
</dbReference>
<dbReference type="PROSITE" id="PS00675">
    <property type="entry name" value="SIGMA54_INTERACT_1"/>
    <property type="match status" value="1"/>
</dbReference>
<evidence type="ECO:0000259" key="2">
    <source>
        <dbReference type="Pfam" id="PF01926"/>
    </source>
</evidence>
<evidence type="ECO:0000256" key="1">
    <source>
        <dbReference type="SAM" id="MobiDB-lite"/>
    </source>
</evidence>
<organism evidence="3 5">
    <name type="scientific">Amanita muscaria (strain Koide BX008)</name>
    <dbReference type="NCBI Taxonomy" id="946122"/>
    <lineage>
        <taxon>Eukaryota</taxon>
        <taxon>Fungi</taxon>
        <taxon>Dikarya</taxon>
        <taxon>Basidiomycota</taxon>
        <taxon>Agaricomycotina</taxon>
        <taxon>Agaricomycetes</taxon>
        <taxon>Agaricomycetidae</taxon>
        <taxon>Agaricales</taxon>
        <taxon>Pluteineae</taxon>
        <taxon>Amanitaceae</taxon>
        <taxon>Amanita</taxon>
    </lineage>
</organism>
<dbReference type="Pfam" id="PF01926">
    <property type="entry name" value="MMR_HSR1"/>
    <property type="match status" value="1"/>
</dbReference>
<dbReference type="EMBL" id="KN818799">
    <property type="protein sequence ID" value="KIL54348.1"/>
    <property type="molecule type" value="Genomic_DNA"/>
</dbReference>
<feature type="compositionally biased region" description="Polar residues" evidence="1">
    <location>
        <begin position="10"/>
        <end position="26"/>
    </location>
</feature>
<protein>
    <recommendedName>
        <fullName evidence="2">G domain-containing protein</fullName>
    </recommendedName>
</protein>
<dbReference type="HOGENOM" id="CLU_792199_0_0_1"/>
<dbReference type="AlphaFoldDB" id="A0A0C2VZC3"/>
<evidence type="ECO:0000313" key="4">
    <source>
        <dbReference type="EMBL" id="KIL54348.1"/>
    </source>
</evidence>
<dbReference type="InterPro" id="IPR025662">
    <property type="entry name" value="Sigma_54_int_dom_ATP-bd_1"/>
</dbReference>
<dbReference type="SUPFAM" id="SSF52540">
    <property type="entry name" value="P-loop containing nucleoside triphosphate hydrolases"/>
    <property type="match status" value="1"/>
</dbReference>
<dbReference type="STRING" id="946122.A0A0C2VZC3"/>
<feature type="domain" description="G" evidence="2">
    <location>
        <begin position="77"/>
        <end position="170"/>
    </location>
</feature>
<reference evidence="3 5" key="1">
    <citation type="submission" date="2014-04" db="EMBL/GenBank/DDBJ databases">
        <title>Evolutionary Origins and Diversification of the Mycorrhizal Mutualists.</title>
        <authorList>
            <consortium name="DOE Joint Genome Institute"/>
            <consortium name="Mycorrhizal Genomics Consortium"/>
            <person name="Kohler A."/>
            <person name="Kuo A."/>
            <person name="Nagy L.G."/>
            <person name="Floudas D."/>
            <person name="Copeland A."/>
            <person name="Barry K.W."/>
            <person name="Cichocki N."/>
            <person name="Veneault-Fourrey C."/>
            <person name="LaButti K."/>
            <person name="Lindquist E.A."/>
            <person name="Lipzen A."/>
            <person name="Lundell T."/>
            <person name="Morin E."/>
            <person name="Murat C."/>
            <person name="Riley R."/>
            <person name="Ohm R."/>
            <person name="Sun H."/>
            <person name="Tunlid A."/>
            <person name="Henrissat B."/>
            <person name="Grigoriev I.V."/>
            <person name="Hibbett D.S."/>
            <person name="Martin F."/>
        </authorList>
    </citation>
    <scope>NUCLEOTIDE SEQUENCE [LARGE SCALE GENOMIC DNA]</scope>
    <source>
        <strain evidence="3 5">Koide BX008</strain>
    </source>
</reference>
<dbReference type="Proteomes" id="UP000054549">
    <property type="component" value="Unassembled WGS sequence"/>
</dbReference>
<dbReference type="OrthoDB" id="8954335at2759"/>
<feature type="region of interest" description="Disordered" evidence="1">
    <location>
        <begin position="1"/>
        <end position="73"/>
    </location>
</feature>
<gene>
    <name evidence="3" type="ORF">M378DRAFT_174392</name>
    <name evidence="4" type="ORF">M378DRAFT_18984</name>
</gene>
<feature type="compositionally biased region" description="Basic and acidic residues" evidence="1">
    <location>
        <begin position="296"/>
        <end position="324"/>
    </location>
</feature>
<accession>A0A0C2VZC3</accession>
<dbReference type="GO" id="GO:0005525">
    <property type="term" value="F:GTP binding"/>
    <property type="evidence" value="ECO:0007669"/>
    <property type="project" value="InterPro"/>
</dbReference>
<feature type="region of interest" description="Disordered" evidence="1">
    <location>
        <begin position="295"/>
        <end position="324"/>
    </location>
</feature>
<dbReference type="InterPro" id="IPR006073">
    <property type="entry name" value="GTP-bd"/>
</dbReference>
<name>A0A0C2VZC3_AMAMK</name>